<evidence type="ECO:0000259" key="1">
    <source>
        <dbReference type="Pfam" id="PF12973"/>
    </source>
</evidence>
<protein>
    <submittedName>
        <fullName evidence="2">Anti-sigma factor</fullName>
    </submittedName>
</protein>
<dbReference type="AlphaFoldDB" id="A0A540WX80"/>
<dbReference type="EMBL" id="VIFM01000094">
    <property type="protein sequence ID" value="TQF13612.1"/>
    <property type="molecule type" value="Genomic_DNA"/>
</dbReference>
<feature type="domain" description="ChrR-like cupin" evidence="1">
    <location>
        <begin position="13"/>
        <end position="108"/>
    </location>
</feature>
<dbReference type="InterPro" id="IPR014710">
    <property type="entry name" value="RmlC-like_jellyroll"/>
</dbReference>
<accession>A0A540WX80</accession>
<dbReference type="RefSeq" id="WP_141644674.1">
    <property type="nucleotide sequence ID" value="NZ_VIFM01000094.1"/>
</dbReference>
<comment type="caution">
    <text evidence="2">The sequence shown here is derived from an EMBL/GenBank/DDBJ whole genome shotgun (WGS) entry which is preliminary data.</text>
</comment>
<proteinExistence type="predicted"/>
<reference evidence="2 3" key="1">
    <citation type="submission" date="2019-06" db="EMBL/GenBank/DDBJ databases">
        <authorList>
            <person name="Livingstone P."/>
            <person name="Whitworth D."/>
        </authorList>
    </citation>
    <scope>NUCLEOTIDE SEQUENCE [LARGE SCALE GENOMIC DNA]</scope>
    <source>
        <strain evidence="2 3">AM401</strain>
    </source>
</reference>
<dbReference type="SUPFAM" id="SSF51182">
    <property type="entry name" value="RmlC-like cupins"/>
    <property type="match status" value="1"/>
</dbReference>
<dbReference type="OrthoDB" id="564955at2"/>
<name>A0A540WX80_9BACT</name>
<dbReference type="Gene3D" id="2.60.120.10">
    <property type="entry name" value="Jelly Rolls"/>
    <property type="match status" value="1"/>
</dbReference>
<dbReference type="CDD" id="cd20302">
    <property type="entry name" value="cupin_DAD"/>
    <property type="match status" value="1"/>
</dbReference>
<sequence length="153" mass="16795">MSPAAQSLTSHPVDPARMPWIPMGPPGLSFKPLRFFRDGAGWMYIFRLEPGTLIPRHRHTGEVHAVNLSGTRKLLDTGDVVGPGGYVYEPAGNTDSWMAIGDEPVVILITVRGAIEYLDAEGRVTKSVGSAERLETYRRWCEANGAEFLATLE</sequence>
<dbReference type="Proteomes" id="UP000315369">
    <property type="component" value="Unassembled WGS sequence"/>
</dbReference>
<evidence type="ECO:0000313" key="2">
    <source>
        <dbReference type="EMBL" id="TQF13612.1"/>
    </source>
</evidence>
<dbReference type="InterPro" id="IPR011051">
    <property type="entry name" value="RmlC_Cupin_sf"/>
</dbReference>
<dbReference type="Pfam" id="PF12973">
    <property type="entry name" value="Cupin_7"/>
    <property type="match status" value="1"/>
</dbReference>
<organism evidence="2 3">
    <name type="scientific">Myxococcus llanfairpwllgwyngyllgogerychwyrndrobwllllantysiliogogogochensis</name>
    <dbReference type="NCBI Taxonomy" id="2590453"/>
    <lineage>
        <taxon>Bacteria</taxon>
        <taxon>Pseudomonadati</taxon>
        <taxon>Myxococcota</taxon>
        <taxon>Myxococcia</taxon>
        <taxon>Myxococcales</taxon>
        <taxon>Cystobacterineae</taxon>
        <taxon>Myxococcaceae</taxon>
        <taxon>Myxococcus</taxon>
    </lineage>
</organism>
<evidence type="ECO:0000313" key="3">
    <source>
        <dbReference type="Proteomes" id="UP000315369"/>
    </source>
</evidence>
<gene>
    <name evidence="2" type="ORF">FJV41_22985</name>
</gene>
<keyword evidence="3" id="KW-1185">Reference proteome</keyword>
<dbReference type="InterPro" id="IPR025979">
    <property type="entry name" value="ChrR-like_cupin_dom"/>
</dbReference>